<accession>A0A8J8GKM9</accession>
<feature type="compositionally biased region" description="Acidic residues" evidence="1">
    <location>
        <begin position="201"/>
        <end position="216"/>
    </location>
</feature>
<evidence type="ECO:0000313" key="6">
    <source>
        <dbReference type="Proteomes" id="UP001016761"/>
    </source>
</evidence>
<keyword evidence="6" id="KW-1185">Reference proteome</keyword>
<gene>
    <name evidence="3" type="ORF">HT576_10270</name>
    <name evidence="4" type="ORF">HTZ84_11155</name>
</gene>
<dbReference type="OrthoDB" id="27885at2157"/>
<evidence type="ECO:0000259" key="2">
    <source>
        <dbReference type="Pfam" id="PF24034"/>
    </source>
</evidence>
<evidence type="ECO:0000313" key="4">
    <source>
        <dbReference type="EMBL" id="NUC72861.1"/>
    </source>
</evidence>
<dbReference type="InterPro" id="IPR036390">
    <property type="entry name" value="WH_DNA-bd_sf"/>
</dbReference>
<evidence type="ECO:0000313" key="5">
    <source>
        <dbReference type="Proteomes" id="UP000728647"/>
    </source>
</evidence>
<reference evidence="3 6" key="1">
    <citation type="submission" date="2020-06" db="EMBL/GenBank/DDBJ databases">
        <title>Haloterrigena sp. nov., an extremely halophilic archaeon isolated from a saline sediment.</title>
        <authorList>
            <person name="Liu B.-B."/>
        </authorList>
    </citation>
    <scope>NUCLEOTIDE SEQUENCE</scope>
    <source>
        <strain evidence="3">SYSU A121-1</strain>
        <strain evidence="4 6">SYSU A558-1</strain>
    </source>
</reference>
<evidence type="ECO:0000313" key="3">
    <source>
        <dbReference type="EMBL" id="NUB91401.1"/>
    </source>
</evidence>
<dbReference type="Gene3D" id="1.10.10.10">
    <property type="entry name" value="Winged helix-like DNA-binding domain superfamily/Winged helix DNA-binding domain"/>
    <property type="match status" value="1"/>
</dbReference>
<protein>
    <submittedName>
        <fullName evidence="3">Helix-turn-helix domain-containing protein</fullName>
    </submittedName>
</protein>
<feature type="region of interest" description="Disordered" evidence="1">
    <location>
        <begin position="101"/>
        <end position="127"/>
    </location>
</feature>
<name>A0A8J8GKM9_9EURY</name>
<organism evidence="3 5">
    <name type="scientific">Haloterrigena gelatinilytica</name>
    <dbReference type="NCBI Taxonomy" id="2741724"/>
    <lineage>
        <taxon>Archaea</taxon>
        <taxon>Methanobacteriati</taxon>
        <taxon>Methanobacteriota</taxon>
        <taxon>Stenosarchaea group</taxon>
        <taxon>Halobacteria</taxon>
        <taxon>Halobacteriales</taxon>
        <taxon>Natrialbaceae</taxon>
        <taxon>Haloterrigena</taxon>
    </lineage>
</organism>
<sequence>MVSLPQFGVSVPLASMHAPVRLGAIRTPDHRLDTRAIVSALVGDNDVLSSGTSLLGRTSALEVALITVLFLLVSSLVAIRVAEGLSDRDISLAALQSRSAIANGSSEPDQRRGTDRSPTDDHQSFDRYIAPDTPSVLLSDEGEVVRLLVANDGRLRQHRIADETDWSKSKVSRLCSQLDADGIIEKVSVGRENVITLSDPSTDDSTETDDVENPVV</sequence>
<comment type="caution">
    <text evidence="3">The sequence shown here is derived from an EMBL/GenBank/DDBJ whole genome shotgun (WGS) entry which is preliminary data.</text>
</comment>
<evidence type="ECO:0000256" key="1">
    <source>
        <dbReference type="SAM" id="MobiDB-lite"/>
    </source>
</evidence>
<proteinExistence type="predicted"/>
<dbReference type="Proteomes" id="UP001016761">
    <property type="component" value="Unassembled WGS sequence"/>
</dbReference>
<dbReference type="Pfam" id="PF24034">
    <property type="entry name" value="DUF7343"/>
    <property type="match status" value="1"/>
</dbReference>
<dbReference type="EMBL" id="JABURA010000001">
    <property type="protein sequence ID" value="NUB91401.1"/>
    <property type="molecule type" value="Genomic_DNA"/>
</dbReference>
<dbReference type="Proteomes" id="UP000728647">
    <property type="component" value="Unassembled WGS sequence"/>
</dbReference>
<feature type="region of interest" description="Disordered" evidence="1">
    <location>
        <begin position="195"/>
        <end position="216"/>
    </location>
</feature>
<dbReference type="InterPro" id="IPR055767">
    <property type="entry name" value="DUF7343"/>
</dbReference>
<feature type="domain" description="DUF7343" evidence="2">
    <location>
        <begin position="137"/>
        <end position="197"/>
    </location>
</feature>
<feature type="compositionally biased region" description="Basic and acidic residues" evidence="1">
    <location>
        <begin position="108"/>
        <end position="125"/>
    </location>
</feature>
<dbReference type="SUPFAM" id="SSF46785">
    <property type="entry name" value="Winged helix' DNA-binding domain"/>
    <property type="match status" value="1"/>
</dbReference>
<dbReference type="AlphaFoldDB" id="A0A8J8GKM9"/>
<dbReference type="InterPro" id="IPR036388">
    <property type="entry name" value="WH-like_DNA-bd_sf"/>
</dbReference>
<dbReference type="EMBL" id="JABUQZ010000001">
    <property type="protein sequence ID" value="NUC72861.1"/>
    <property type="molecule type" value="Genomic_DNA"/>
</dbReference>